<comment type="pathway">
    <text evidence="2">Lipid metabolism; sphingolipid metabolism.</text>
</comment>
<keyword evidence="10" id="KW-1133">Transmembrane helix</keyword>
<evidence type="ECO:0000313" key="12">
    <source>
        <dbReference type="EMBL" id="BAM82861.1"/>
    </source>
</evidence>
<feature type="transmembrane region" description="Helical" evidence="10">
    <location>
        <begin position="388"/>
        <end position="407"/>
    </location>
</feature>
<organism evidence="12 13">
    <name type="scientific">Cyanidioschyzon merolae (strain NIES-3377 / 10D)</name>
    <name type="common">Unicellular red alga</name>
    <dbReference type="NCBI Taxonomy" id="280699"/>
    <lineage>
        <taxon>Eukaryota</taxon>
        <taxon>Rhodophyta</taxon>
        <taxon>Bangiophyceae</taxon>
        <taxon>Cyanidiales</taxon>
        <taxon>Cyanidiaceae</taxon>
        <taxon>Cyanidioschyzon</taxon>
    </lineage>
</organism>
<dbReference type="EMBL" id="AP006501">
    <property type="protein sequence ID" value="BAM82861.1"/>
    <property type="molecule type" value="Genomic_DNA"/>
</dbReference>
<dbReference type="GO" id="GO:0030148">
    <property type="term" value="P:sphingolipid biosynthetic process"/>
    <property type="evidence" value="ECO:0007669"/>
    <property type="project" value="InterPro"/>
</dbReference>
<dbReference type="Gene3D" id="3.40.50.720">
    <property type="entry name" value="NAD(P)-binding Rossmann-like Domain"/>
    <property type="match status" value="1"/>
</dbReference>
<dbReference type="SUPFAM" id="SSF51735">
    <property type="entry name" value="NAD(P)-binding Rossmann-fold domains"/>
    <property type="match status" value="1"/>
</dbReference>
<name>M1UX00_CYAM1</name>
<keyword evidence="10" id="KW-0812">Transmembrane</keyword>
<evidence type="ECO:0000256" key="3">
    <source>
        <dbReference type="ARBA" id="ARBA00004991"/>
    </source>
</evidence>
<accession>M1UX00</accession>
<evidence type="ECO:0000256" key="1">
    <source>
        <dbReference type="ARBA" id="ARBA00004240"/>
    </source>
</evidence>
<dbReference type="STRING" id="280699.M1UX00"/>
<comment type="pathway">
    <text evidence="3">Sphingolipid metabolism.</text>
</comment>
<reference evidence="12 13" key="2">
    <citation type="journal article" date="2007" name="BMC Biol.">
        <title>A 100%-complete sequence reveals unusually simple genomic features in the hot-spring red alga Cyanidioschyzon merolae.</title>
        <authorList>
            <person name="Nozaki H."/>
            <person name="Takano H."/>
            <person name="Misumi O."/>
            <person name="Terasawa K."/>
            <person name="Matsuzaki M."/>
            <person name="Maruyama S."/>
            <person name="Nishida K."/>
            <person name="Yagisawa F."/>
            <person name="Yoshida Y."/>
            <person name="Fujiwara T."/>
            <person name="Takio S."/>
            <person name="Tamura K."/>
            <person name="Chung S.J."/>
            <person name="Nakamura S."/>
            <person name="Kuroiwa H."/>
            <person name="Tanaka K."/>
            <person name="Sato N."/>
            <person name="Kuroiwa T."/>
        </authorList>
    </citation>
    <scope>NUCLEOTIDE SEQUENCE [LARGE SCALE GENOMIC DNA]</scope>
    <source>
        <strain evidence="12 13">10D</strain>
    </source>
</reference>
<dbReference type="AlphaFoldDB" id="M1UX00"/>
<keyword evidence="7" id="KW-0560">Oxidoreductase</keyword>
<evidence type="ECO:0000256" key="8">
    <source>
        <dbReference type="ARBA" id="ARBA00023098"/>
    </source>
</evidence>
<dbReference type="InterPro" id="IPR057326">
    <property type="entry name" value="KR_dom"/>
</dbReference>
<keyword evidence="5" id="KW-0521">NADP</keyword>
<feature type="domain" description="Ketoreductase" evidence="11">
    <location>
        <begin position="97"/>
        <end position="317"/>
    </location>
</feature>
<dbReference type="CDD" id="cd08939">
    <property type="entry name" value="KDSR-like_SDR_c"/>
    <property type="match status" value="1"/>
</dbReference>
<evidence type="ECO:0000256" key="5">
    <source>
        <dbReference type="ARBA" id="ARBA00022857"/>
    </source>
</evidence>
<sequence length="429" mass="47685">MGSLPKLTFLERTPSWLDAPPLRAARELLTEAQRRAGNALCLLLAFVVASFLMALIQGLFHRFRIFQSSRADRDGLRSKPQKRKRWDCSQPIRWENLRVLITGGTSGIGFEIARMLCEASVSPGPPRHLTIVGRDASRLETAKQVLLSSRPKAAQGSDSGHQPVIETIQADVSTPGGVARVFGNKRETYDVVICCAGGALPGYFEEFTVEEFRAQMECNYMSAALVAQAAFREWKREVLEAIVAEHTHRRGDVRIRVPYCSERPRHIVFFSSMAAFAAIFGYSAYAPAKYALRGLAETLVYEGRPYGIGVSVVFPPDTLTRGFDVENRRKPPATRACTEMSAGAALPADEVARVTLRGITKRKFWITFGLDGYLMGALNAGFAPGNFGVLSIALLPILRCVVAYYVVRFHRLIARDTERRLRDEIRQSI</sequence>
<dbReference type="Pfam" id="PF00106">
    <property type="entry name" value="adh_short"/>
    <property type="match status" value="2"/>
</dbReference>
<evidence type="ECO:0000256" key="10">
    <source>
        <dbReference type="SAM" id="Phobius"/>
    </source>
</evidence>
<dbReference type="Gramene" id="CMS264CT">
    <property type="protein sequence ID" value="CMS264CT"/>
    <property type="gene ID" value="CMS264C"/>
</dbReference>
<dbReference type="GO" id="GO:0047560">
    <property type="term" value="F:3-dehydrosphinganine reductase activity"/>
    <property type="evidence" value="ECO:0007669"/>
    <property type="project" value="UniProtKB-EC"/>
</dbReference>
<dbReference type="PANTHER" id="PTHR43550">
    <property type="entry name" value="3-KETODIHYDROSPHINGOSINE REDUCTASE"/>
    <property type="match status" value="1"/>
</dbReference>
<evidence type="ECO:0000313" key="13">
    <source>
        <dbReference type="Proteomes" id="UP000007014"/>
    </source>
</evidence>
<dbReference type="GO" id="GO:0006666">
    <property type="term" value="P:3-keto-sphinganine metabolic process"/>
    <property type="evidence" value="ECO:0007669"/>
    <property type="project" value="InterPro"/>
</dbReference>
<dbReference type="RefSeq" id="XP_005538897.1">
    <property type="nucleotide sequence ID" value="XM_005538840.1"/>
</dbReference>
<evidence type="ECO:0000256" key="9">
    <source>
        <dbReference type="ARBA" id="ARBA00026112"/>
    </source>
</evidence>
<dbReference type="EC" id="1.1.1.102" evidence="9"/>
<keyword evidence="8" id="KW-0443">Lipid metabolism</keyword>
<evidence type="ECO:0000256" key="4">
    <source>
        <dbReference type="ARBA" id="ARBA00022824"/>
    </source>
</evidence>
<dbReference type="HOGENOM" id="CLU_639943_0_0_1"/>
<dbReference type="InterPro" id="IPR036291">
    <property type="entry name" value="NAD(P)-bd_dom_sf"/>
</dbReference>
<feature type="transmembrane region" description="Helical" evidence="10">
    <location>
        <begin position="39"/>
        <end position="60"/>
    </location>
</feature>
<evidence type="ECO:0000256" key="2">
    <source>
        <dbReference type="ARBA" id="ARBA00004760"/>
    </source>
</evidence>
<feature type="transmembrane region" description="Helical" evidence="10">
    <location>
        <begin position="364"/>
        <end position="382"/>
    </location>
</feature>
<dbReference type="GO" id="GO:0005789">
    <property type="term" value="C:endoplasmic reticulum membrane"/>
    <property type="evidence" value="ECO:0007669"/>
    <property type="project" value="TreeGrafter"/>
</dbReference>
<dbReference type="Proteomes" id="UP000007014">
    <property type="component" value="Chromosome 19"/>
</dbReference>
<dbReference type="eggNOG" id="KOG1210">
    <property type="taxonomic scope" value="Eukaryota"/>
</dbReference>
<dbReference type="SMART" id="SM00822">
    <property type="entry name" value="PKS_KR"/>
    <property type="match status" value="1"/>
</dbReference>
<dbReference type="InterPro" id="IPR002347">
    <property type="entry name" value="SDR_fam"/>
</dbReference>
<reference evidence="12 13" key="1">
    <citation type="journal article" date="2004" name="Nature">
        <title>Genome sequence of the ultrasmall unicellular red alga Cyanidioschyzon merolae 10D.</title>
        <authorList>
            <person name="Matsuzaki M."/>
            <person name="Misumi O."/>
            <person name="Shin-i T."/>
            <person name="Maruyama S."/>
            <person name="Takahara M."/>
            <person name="Miyagishima S."/>
            <person name="Mori T."/>
            <person name="Nishida K."/>
            <person name="Yagisawa F."/>
            <person name="Nishida K."/>
            <person name="Yoshida Y."/>
            <person name="Nishimura Y."/>
            <person name="Nakao S."/>
            <person name="Kobayashi T."/>
            <person name="Momoyama Y."/>
            <person name="Higashiyama T."/>
            <person name="Minoda A."/>
            <person name="Sano M."/>
            <person name="Nomoto H."/>
            <person name="Oishi K."/>
            <person name="Hayashi H."/>
            <person name="Ohta F."/>
            <person name="Nishizaka S."/>
            <person name="Haga S."/>
            <person name="Miura S."/>
            <person name="Morishita T."/>
            <person name="Kabeya Y."/>
            <person name="Terasawa K."/>
            <person name="Suzuki Y."/>
            <person name="Ishii Y."/>
            <person name="Asakawa S."/>
            <person name="Takano H."/>
            <person name="Ohta N."/>
            <person name="Kuroiwa H."/>
            <person name="Tanaka K."/>
            <person name="Shimizu N."/>
            <person name="Sugano S."/>
            <person name="Sato N."/>
            <person name="Nozaki H."/>
            <person name="Ogasawara N."/>
            <person name="Kohara Y."/>
            <person name="Kuroiwa T."/>
        </authorList>
    </citation>
    <scope>NUCLEOTIDE SEQUENCE [LARGE SCALE GENOMIC DNA]</scope>
    <source>
        <strain evidence="12 13">10D</strain>
    </source>
</reference>
<keyword evidence="13" id="KW-1185">Reference proteome</keyword>
<evidence type="ECO:0000259" key="11">
    <source>
        <dbReference type="SMART" id="SM00822"/>
    </source>
</evidence>
<protein>
    <recommendedName>
        <fullName evidence="9">3-dehydrosphinganine reductase</fullName>
        <ecNumber evidence="9">1.1.1.102</ecNumber>
    </recommendedName>
</protein>
<dbReference type="KEGG" id="cme:CYME_CMS264C"/>
<dbReference type="PRINTS" id="PR00081">
    <property type="entry name" value="GDHRDH"/>
</dbReference>
<gene>
    <name evidence="12" type="ORF">CYME_CMS264C</name>
</gene>
<dbReference type="OMA" id="PRQWGFF"/>
<evidence type="ECO:0000256" key="6">
    <source>
        <dbReference type="ARBA" id="ARBA00022919"/>
    </source>
</evidence>
<comment type="subcellular location">
    <subcellularLocation>
        <location evidence="1">Endoplasmic reticulum</location>
    </subcellularLocation>
</comment>
<dbReference type="OrthoDB" id="37659at2759"/>
<keyword evidence="10" id="KW-0472">Membrane</keyword>
<dbReference type="InterPro" id="IPR045022">
    <property type="entry name" value="KDSR-like"/>
</dbReference>
<keyword evidence="6" id="KW-0746">Sphingolipid metabolism</keyword>
<proteinExistence type="predicted"/>
<evidence type="ECO:0000256" key="7">
    <source>
        <dbReference type="ARBA" id="ARBA00023002"/>
    </source>
</evidence>
<dbReference type="PANTHER" id="PTHR43550:SF3">
    <property type="entry name" value="3-KETODIHYDROSPHINGOSINE REDUCTASE"/>
    <property type="match status" value="1"/>
</dbReference>
<keyword evidence="4" id="KW-0256">Endoplasmic reticulum</keyword>
<dbReference type="GeneID" id="16997161"/>
<feature type="transmembrane region" description="Helical" evidence="10">
    <location>
        <begin position="267"/>
        <end position="285"/>
    </location>
</feature>